<name>A0ABU8FSJ4_9BACI</name>
<protein>
    <submittedName>
        <fullName evidence="1">ABC transporter substrate-binding protein</fullName>
    </submittedName>
</protein>
<evidence type="ECO:0000313" key="1">
    <source>
        <dbReference type="EMBL" id="MEI4828954.1"/>
    </source>
</evidence>
<dbReference type="SUPFAM" id="SSF53850">
    <property type="entry name" value="Periplasmic binding protein-like II"/>
    <property type="match status" value="1"/>
</dbReference>
<sequence>MIISILLFAIFITCSSSSSLEKTTIKYWSMWNKGEPQQVVIQKIIDEFEDANPNVKVDVQWMGREVSKVRNAALSGDTPDLTEQSGAEVEGTLINNKLGEPLNDLLSRKILNEGTAFQDVFIDDILP</sequence>
<dbReference type="EMBL" id="JBAWSV010000005">
    <property type="protein sequence ID" value="MEI4830913.1"/>
    <property type="molecule type" value="Genomic_DNA"/>
</dbReference>
<keyword evidence="3" id="KW-1185">Reference proteome</keyword>
<reference evidence="1 3" key="1">
    <citation type="submission" date="2024-01" db="EMBL/GenBank/DDBJ databases">
        <title>Seven novel Bacillus-like species.</title>
        <authorList>
            <person name="Liu G."/>
        </authorList>
    </citation>
    <scope>NUCLEOTIDE SEQUENCE [LARGE SCALE GENOMIC DNA]</scope>
    <source>
        <strain evidence="1 3">FJAT-53711</strain>
    </source>
</reference>
<gene>
    <name evidence="1" type="ORF">WAX78_05750</name>
    <name evidence="2" type="ORF">WAX78_15795</name>
</gene>
<dbReference type="Proteomes" id="UP001367922">
    <property type="component" value="Unassembled WGS sequence"/>
</dbReference>
<dbReference type="Gene3D" id="3.40.190.10">
    <property type="entry name" value="Periplasmic binding protein-like II"/>
    <property type="match status" value="1"/>
</dbReference>
<proteinExistence type="predicted"/>
<evidence type="ECO:0000313" key="3">
    <source>
        <dbReference type="Proteomes" id="UP001367922"/>
    </source>
</evidence>
<accession>A0ABU8FSJ4</accession>
<evidence type="ECO:0000313" key="2">
    <source>
        <dbReference type="EMBL" id="MEI4830913.1"/>
    </source>
</evidence>
<organism evidence="1 3">
    <name type="scientific">Bacillus yunxiaonensis</name>
    <dbReference type="NCBI Taxonomy" id="3127665"/>
    <lineage>
        <taxon>Bacteria</taxon>
        <taxon>Bacillati</taxon>
        <taxon>Bacillota</taxon>
        <taxon>Bacilli</taxon>
        <taxon>Bacillales</taxon>
        <taxon>Bacillaceae</taxon>
        <taxon>Bacillus</taxon>
    </lineage>
</organism>
<dbReference type="EMBL" id="JBAWSV010000001">
    <property type="protein sequence ID" value="MEI4828954.1"/>
    <property type="molecule type" value="Genomic_DNA"/>
</dbReference>
<comment type="caution">
    <text evidence="1">The sequence shown here is derived from an EMBL/GenBank/DDBJ whole genome shotgun (WGS) entry which is preliminary data.</text>
</comment>